<dbReference type="RefSeq" id="WP_137332617.1">
    <property type="nucleotide sequence ID" value="NZ_CP040077.1"/>
</dbReference>
<dbReference type="Pfam" id="PF13193">
    <property type="entry name" value="AMP-binding_C"/>
    <property type="match status" value="1"/>
</dbReference>
<reference evidence="6 7" key="1">
    <citation type="submission" date="2019-05" db="EMBL/GenBank/DDBJ databases">
        <title>Burkholderia sp. DHOD12, isolated from subtropical forest soil.</title>
        <authorList>
            <person name="Gao Z.-H."/>
            <person name="Qiu L.-H."/>
        </authorList>
    </citation>
    <scope>NUCLEOTIDE SEQUENCE [LARGE SCALE GENOMIC DNA]</scope>
    <source>
        <strain evidence="6 7">DHOD12</strain>
    </source>
</reference>
<dbReference type="InterPro" id="IPR000873">
    <property type="entry name" value="AMP-dep_synth/lig_dom"/>
</dbReference>
<feature type="region of interest" description="Disordered" evidence="3">
    <location>
        <begin position="22"/>
        <end position="45"/>
    </location>
</feature>
<dbReference type="PANTHER" id="PTHR43201:SF5">
    <property type="entry name" value="MEDIUM-CHAIN ACYL-COA LIGASE ACSF2, MITOCHONDRIAL"/>
    <property type="match status" value="1"/>
</dbReference>
<keyword evidence="7" id="KW-1185">Reference proteome</keyword>
<keyword evidence="2 6" id="KW-0436">Ligase</keyword>
<dbReference type="AlphaFoldDB" id="A0A4P8IRI2"/>
<dbReference type="InterPro" id="IPR020845">
    <property type="entry name" value="AMP-binding_CS"/>
</dbReference>
<dbReference type="SUPFAM" id="SSF56801">
    <property type="entry name" value="Acetyl-CoA synthetase-like"/>
    <property type="match status" value="1"/>
</dbReference>
<evidence type="ECO:0000256" key="2">
    <source>
        <dbReference type="ARBA" id="ARBA00022598"/>
    </source>
</evidence>
<dbReference type="Pfam" id="PF00501">
    <property type="entry name" value="AMP-binding"/>
    <property type="match status" value="1"/>
</dbReference>
<dbReference type="PROSITE" id="PS00455">
    <property type="entry name" value="AMP_BINDING"/>
    <property type="match status" value="1"/>
</dbReference>
<proteinExistence type="inferred from homology"/>
<dbReference type="EMBL" id="CP040077">
    <property type="protein sequence ID" value="QCP49793.1"/>
    <property type="molecule type" value="Genomic_DNA"/>
</dbReference>
<dbReference type="Gene3D" id="3.30.300.30">
    <property type="match status" value="1"/>
</dbReference>
<dbReference type="InterPro" id="IPR045851">
    <property type="entry name" value="AMP-bd_C_sf"/>
</dbReference>
<sequence>MSKPMTLRALIDARAAHDANKPFLLAVPEGEESSGQKDEMRDEKRDEKAAAAALTFAMLRARCRELETRFHDAGLRPGDVVSVFMGNGNQTATLLLGAMYSGLVAHPLNLLCQASQLRYIVEHSDTRMIFACDETVDALAAVLAELREAGSTREIALVRTAPDALELPMLPVLPTLETAFAEASAPAAVALRREGASAASTGASREAARSAPCHADDIALLMYTSGTTGAPKGVQLSHRNLLANARNISAEHRLGAEDRVLASLPLYHINGLVVTLVTPLYHAGSVAMAPRFSTRTFWRDAARYGCTWINVVPTIVAYLLNGDGPLGFDLSALKFCRSASAALPGDHHRAFEARFGIGIIETMGMTETAAPAFSNPYEPARRRVGSIGLPSGGEAKVIDLEGRECAPNQSGEIVLRGEQVMRGYYKRPEETAKAFTADGWLRTGDLGYRDDEGYFYINGRAKELIIKGGENIAPREVDEALLRHPGVLDAAAVGVPDPAYGQEIVAFVVPRESHWPGGAPDADALRAHCLRELGRYKTPKEIRFVSELPRGPSGKVQRLKLVAPPPD</sequence>
<dbReference type="GO" id="GO:0031956">
    <property type="term" value="F:medium-chain fatty acid-CoA ligase activity"/>
    <property type="evidence" value="ECO:0007669"/>
    <property type="project" value="TreeGrafter"/>
</dbReference>
<dbReference type="InterPro" id="IPR042099">
    <property type="entry name" value="ANL_N_sf"/>
</dbReference>
<accession>A0A4P8IRI2</accession>
<feature type="domain" description="AMP-dependent synthetase/ligase" evidence="4">
    <location>
        <begin position="52"/>
        <end position="425"/>
    </location>
</feature>
<dbReference type="Proteomes" id="UP000298656">
    <property type="component" value="Chromosome 1"/>
</dbReference>
<evidence type="ECO:0000313" key="7">
    <source>
        <dbReference type="Proteomes" id="UP000298656"/>
    </source>
</evidence>
<organism evidence="6 7">
    <name type="scientific">Trinickia violacea</name>
    <dbReference type="NCBI Taxonomy" id="2571746"/>
    <lineage>
        <taxon>Bacteria</taxon>
        <taxon>Pseudomonadati</taxon>
        <taxon>Pseudomonadota</taxon>
        <taxon>Betaproteobacteria</taxon>
        <taxon>Burkholderiales</taxon>
        <taxon>Burkholderiaceae</taxon>
        <taxon>Trinickia</taxon>
    </lineage>
</organism>
<evidence type="ECO:0000256" key="1">
    <source>
        <dbReference type="ARBA" id="ARBA00006432"/>
    </source>
</evidence>
<evidence type="ECO:0000313" key="6">
    <source>
        <dbReference type="EMBL" id="QCP49793.1"/>
    </source>
</evidence>
<comment type="similarity">
    <text evidence="1">Belongs to the ATP-dependent AMP-binding enzyme family.</text>
</comment>
<evidence type="ECO:0000259" key="5">
    <source>
        <dbReference type="Pfam" id="PF13193"/>
    </source>
</evidence>
<name>A0A4P8IRI2_9BURK</name>
<dbReference type="KEGG" id="tvl:FAZ95_11775"/>
<dbReference type="Gene3D" id="3.40.50.12780">
    <property type="entry name" value="N-terminal domain of ligase-like"/>
    <property type="match status" value="1"/>
</dbReference>
<evidence type="ECO:0000259" key="4">
    <source>
        <dbReference type="Pfam" id="PF00501"/>
    </source>
</evidence>
<feature type="compositionally biased region" description="Basic and acidic residues" evidence="3">
    <location>
        <begin position="34"/>
        <end position="45"/>
    </location>
</feature>
<evidence type="ECO:0000256" key="3">
    <source>
        <dbReference type="SAM" id="MobiDB-lite"/>
    </source>
</evidence>
<gene>
    <name evidence="6" type="ORF">FAZ95_11775</name>
</gene>
<protein>
    <submittedName>
        <fullName evidence="6">Long-chain fatty acid--CoA ligase</fullName>
    </submittedName>
</protein>
<dbReference type="PANTHER" id="PTHR43201">
    <property type="entry name" value="ACYL-COA SYNTHETASE"/>
    <property type="match status" value="1"/>
</dbReference>
<dbReference type="GO" id="GO:0006631">
    <property type="term" value="P:fatty acid metabolic process"/>
    <property type="evidence" value="ECO:0007669"/>
    <property type="project" value="TreeGrafter"/>
</dbReference>
<feature type="domain" description="AMP-binding enzyme C-terminal" evidence="5">
    <location>
        <begin position="476"/>
        <end position="555"/>
    </location>
</feature>
<dbReference type="OrthoDB" id="9803968at2"/>
<dbReference type="InterPro" id="IPR025110">
    <property type="entry name" value="AMP-bd_C"/>
</dbReference>